<evidence type="ECO:0000256" key="4">
    <source>
        <dbReference type="ARBA" id="ARBA00023136"/>
    </source>
</evidence>
<protein>
    <submittedName>
        <fullName evidence="8">O-antigen ligase family protein</fullName>
    </submittedName>
</protein>
<accession>A0A4U2YH66</accession>
<feature type="transmembrane region" description="Helical" evidence="6">
    <location>
        <begin position="67"/>
        <end position="87"/>
    </location>
</feature>
<name>A0A4U2YH66_9ACTN</name>
<dbReference type="InterPro" id="IPR007016">
    <property type="entry name" value="O-antigen_ligase-rel_domated"/>
</dbReference>
<dbReference type="GO" id="GO:0016874">
    <property type="term" value="F:ligase activity"/>
    <property type="evidence" value="ECO:0007669"/>
    <property type="project" value="UniProtKB-KW"/>
</dbReference>
<feature type="transmembrane region" description="Helical" evidence="6">
    <location>
        <begin position="343"/>
        <end position="365"/>
    </location>
</feature>
<evidence type="ECO:0000256" key="1">
    <source>
        <dbReference type="ARBA" id="ARBA00004141"/>
    </source>
</evidence>
<feature type="domain" description="O-antigen ligase-related" evidence="7">
    <location>
        <begin position="231"/>
        <end position="334"/>
    </location>
</feature>
<dbReference type="GO" id="GO:0016020">
    <property type="term" value="C:membrane"/>
    <property type="evidence" value="ECO:0007669"/>
    <property type="project" value="UniProtKB-SubCell"/>
</dbReference>
<proteinExistence type="predicted"/>
<evidence type="ECO:0000256" key="5">
    <source>
        <dbReference type="SAM" id="MobiDB-lite"/>
    </source>
</evidence>
<feature type="transmembrane region" description="Helical" evidence="6">
    <location>
        <begin position="93"/>
        <end position="111"/>
    </location>
</feature>
<sequence length="445" mass="48276">MSTVASPRSGGGTPRARPLPAWPFVALFAPFLVWWALGISDSVWILAALVMAYHLFSHGGVRAPRGFGIWLLLMAWITVSTLRVTAADDLIGAVYRLALYYSLTVLFLYVYNARTTLTVQRVTGVLTLWFVTLVIGGYLGILFPAVEFATPMSRVVPGGLLDNPMIRDMVVKGFSEFDDGYFQLEPRPNVPFLYTNNWGNVYSLLLPVVAVHMFSLRGSPRFWPVALLFPISAVPALLTLNRGMFIGIGVTLVYVAVRLALQRRFMAILGVMGLGLLALVLYNVLPIAERLDNRLPPEGNSTTTRLSLYEQALGLVPGSPIFGYGGPQPPANPFEAPVGTQGYIWMLLVSFGPMAVLLFISFFAVAILKVAGRPDRLGIAFSAVLVVGLVEHLYYGLLPNGLAVMLPVAALVFRDEVSGAPPGQGEPVQLSDRPNADSRAALRGA</sequence>
<evidence type="ECO:0000259" key="7">
    <source>
        <dbReference type="Pfam" id="PF04932"/>
    </source>
</evidence>
<dbReference type="EMBL" id="SZPY01000005">
    <property type="protein sequence ID" value="TKI60377.1"/>
    <property type="molecule type" value="Genomic_DNA"/>
</dbReference>
<dbReference type="RefSeq" id="WP_137067410.1">
    <property type="nucleotide sequence ID" value="NZ_CP040748.1"/>
</dbReference>
<keyword evidence="9" id="KW-1185">Reference proteome</keyword>
<evidence type="ECO:0000313" key="9">
    <source>
        <dbReference type="Proteomes" id="UP000307808"/>
    </source>
</evidence>
<keyword evidence="8" id="KW-0436">Ligase</keyword>
<comment type="subcellular location">
    <subcellularLocation>
        <location evidence="1">Membrane</location>
        <topology evidence="1">Multi-pass membrane protein</topology>
    </subcellularLocation>
</comment>
<evidence type="ECO:0000256" key="6">
    <source>
        <dbReference type="SAM" id="Phobius"/>
    </source>
</evidence>
<feature type="region of interest" description="Disordered" evidence="5">
    <location>
        <begin position="422"/>
        <end position="445"/>
    </location>
</feature>
<dbReference type="Pfam" id="PF04932">
    <property type="entry name" value="Wzy_C"/>
    <property type="match status" value="1"/>
</dbReference>
<keyword evidence="2 6" id="KW-0812">Transmembrane</keyword>
<feature type="transmembrane region" description="Helical" evidence="6">
    <location>
        <begin position="268"/>
        <end position="288"/>
    </location>
</feature>
<evidence type="ECO:0000256" key="2">
    <source>
        <dbReference type="ARBA" id="ARBA00022692"/>
    </source>
</evidence>
<feature type="transmembrane region" description="Helical" evidence="6">
    <location>
        <begin position="244"/>
        <end position="261"/>
    </location>
</feature>
<comment type="caution">
    <text evidence="8">The sequence shown here is derived from an EMBL/GenBank/DDBJ whole genome shotgun (WGS) entry which is preliminary data.</text>
</comment>
<evidence type="ECO:0000313" key="8">
    <source>
        <dbReference type="EMBL" id="TKI60377.1"/>
    </source>
</evidence>
<feature type="transmembrane region" description="Helical" evidence="6">
    <location>
        <begin position="377"/>
        <end position="397"/>
    </location>
</feature>
<feature type="transmembrane region" description="Helical" evidence="6">
    <location>
        <begin position="123"/>
        <end position="146"/>
    </location>
</feature>
<feature type="transmembrane region" description="Helical" evidence="6">
    <location>
        <begin position="222"/>
        <end position="238"/>
    </location>
</feature>
<organism evidence="8 9">
    <name type="scientific">Nocardioides jishulii</name>
    <dbReference type="NCBI Taxonomy" id="2575440"/>
    <lineage>
        <taxon>Bacteria</taxon>
        <taxon>Bacillati</taxon>
        <taxon>Actinomycetota</taxon>
        <taxon>Actinomycetes</taxon>
        <taxon>Propionibacteriales</taxon>
        <taxon>Nocardioidaceae</taxon>
        <taxon>Nocardioides</taxon>
    </lineage>
</organism>
<feature type="transmembrane region" description="Helical" evidence="6">
    <location>
        <begin position="32"/>
        <end position="55"/>
    </location>
</feature>
<dbReference type="AlphaFoldDB" id="A0A4U2YH66"/>
<gene>
    <name evidence="8" type="ORF">FC770_16400</name>
</gene>
<evidence type="ECO:0000256" key="3">
    <source>
        <dbReference type="ARBA" id="ARBA00022989"/>
    </source>
</evidence>
<keyword evidence="4 6" id="KW-0472">Membrane</keyword>
<keyword evidence="3 6" id="KW-1133">Transmembrane helix</keyword>
<dbReference type="Proteomes" id="UP000307808">
    <property type="component" value="Unassembled WGS sequence"/>
</dbReference>
<feature type="transmembrane region" description="Helical" evidence="6">
    <location>
        <begin position="198"/>
        <end position="215"/>
    </location>
</feature>
<reference evidence="8 9" key="1">
    <citation type="submission" date="2019-04" db="EMBL/GenBank/DDBJ databases">
        <authorList>
            <person name="Dong K."/>
        </authorList>
    </citation>
    <scope>NUCLEOTIDE SEQUENCE [LARGE SCALE GENOMIC DNA]</scope>
    <source>
        <strain evidence="9">dk3543</strain>
    </source>
</reference>
<dbReference type="OrthoDB" id="3774626at2"/>